<name>A0A518HLB6_9BACT</name>
<evidence type="ECO:0000256" key="1">
    <source>
        <dbReference type="SAM" id="Phobius"/>
    </source>
</evidence>
<dbReference type="KEGG" id="snep:Enr13x_14870"/>
<feature type="transmembrane region" description="Helical" evidence="1">
    <location>
        <begin position="266"/>
        <end position="284"/>
    </location>
</feature>
<feature type="transmembrane region" description="Helical" evidence="1">
    <location>
        <begin position="169"/>
        <end position="187"/>
    </location>
</feature>
<dbReference type="RefSeq" id="WP_231744137.1">
    <property type="nucleotide sequence ID" value="NZ_CP037423.1"/>
</dbReference>
<keyword evidence="1" id="KW-1133">Transmembrane helix</keyword>
<evidence type="ECO:0000259" key="2">
    <source>
        <dbReference type="Pfam" id="PF00892"/>
    </source>
</evidence>
<dbReference type="InterPro" id="IPR000620">
    <property type="entry name" value="EamA_dom"/>
</dbReference>
<sequence>MRDYLKLHFVVLIWGFTAVLGKLIELSATQVVLYRSAAAAAILFALLPRRAAVSKRLAVALIVNGMLVGAHWILFFLAVKIANVSICMIGMATTSFWTALLEPILVRKVRFQWGNLLLGCVVIAAVYWIYRTETRFHYGLLVALAGAVVATLFSIINGLFAGKVHQQSVVLYEMAGAAVFCGLALVTADASGFPLDSDRYLPTSLEWLWLAILVLAGTVLAYQIYVELLDRLSVFTINFANNLEPVYGISLGALCFGDHELLGNSFYVGTAVILAAVIAQPWLLKTERTPGAE</sequence>
<evidence type="ECO:0000313" key="3">
    <source>
        <dbReference type="EMBL" id="QDV41644.1"/>
    </source>
</evidence>
<feature type="transmembrane region" description="Helical" evidence="1">
    <location>
        <begin position="31"/>
        <end position="48"/>
    </location>
</feature>
<keyword evidence="4" id="KW-1185">Reference proteome</keyword>
<feature type="transmembrane region" description="Helical" evidence="1">
    <location>
        <begin position="57"/>
        <end position="75"/>
    </location>
</feature>
<feature type="transmembrane region" description="Helical" evidence="1">
    <location>
        <begin position="207"/>
        <end position="225"/>
    </location>
</feature>
<organism evidence="3 4">
    <name type="scientific">Stieleria neptunia</name>
    <dbReference type="NCBI Taxonomy" id="2527979"/>
    <lineage>
        <taxon>Bacteria</taxon>
        <taxon>Pseudomonadati</taxon>
        <taxon>Planctomycetota</taxon>
        <taxon>Planctomycetia</taxon>
        <taxon>Pirellulales</taxon>
        <taxon>Pirellulaceae</taxon>
        <taxon>Stieleria</taxon>
    </lineage>
</organism>
<evidence type="ECO:0000313" key="4">
    <source>
        <dbReference type="Proteomes" id="UP000319004"/>
    </source>
</evidence>
<dbReference type="AlphaFoldDB" id="A0A518HLB6"/>
<dbReference type="EMBL" id="CP037423">
    <property type="protein sequence ID" value="QDV41644.1"/>
    <property type="molecule type" value="Genomic_DNA"/>
</dbReference>
<protein>
    <submittedName>
        <fullName evidence="3">EamA-like transporter family protein</fullName>
    </submittedName>
</protein>
<reference evidence="3 4" key="1">
    <citation type="submission" date="2019-03" db="EMBL/GenBank/DDBJ databases">
        <title>Deep-cultivation of Planctomycetes and their phenomic and genomic characterization uncovers novel biology.</title>
        <authorList>
            <person name="Wiegand S."/>
            <person name="Jogler M."/>
            <person name="Boedeker C."/>
            <person name="Pinto D."/>
            <person name="Vollmers J."/>
            <person name="Rivas-Marin E."/>
            <person name="Kohn T."/>
            <person name="Peeters S.H."/>
            <person name="Heuer A."/>
            <person name="Rast P."/>
            <person name="Oberbeckmann S."/>
            <person name="Bunk B."/>
            <person name="Jeske O."/>
            <person name="Meyerdierks A."/>
            <person name="Storesund J.E."/>
            <person name="Kallscheuer N."/>
            <person name="Luecker S."/>
            <person name="Lage O.M."/>
            <person name="Pohl T."/>
            <person name="Merkel B.J."/>
            <person name="Hornburger P."/>
            <person name="Mueller R.-W."/>
            <person name="Bruemmer F."/>
            <person name="Labrenz M."/>
            <person name="Spormann A.M."/>
            <person name="Op den Camp H."/>
            <person name="Overmann J."/>
            <person name="Amann R."/>
            <person name="Jetten M.S.M."/>
            <person name="Mascher T."/>
            <person name="Medema M.H."/>
            <person name="Devos D.P."/>
            <person name="Kaster A.-K."/>
            <person name="Ovreas L."/>
            <person name="Rohde M."/>
            <person name="Galperin M.Y."/>
            <person name="Jogler C."/>
        </authorList>
    </citation>
    <scope>NUCLEOTIDE SEQUENCE [LARGE SCALE GENOMIC DNA]</scope>
    <source>
        <strain evidence="3 4">Enr13</strain>
    </source>
</reference>
<feature type="domain" description="EamA" evidence="2">
    <location>
        <begin position="10"/>
        <end position="130"/>
    </location>
</feature>
<keyword evidence="1" id="KW-0812">Transmembrane</keyword>
<dbReference type="PANTHER" id="PTHR22911">
    <property type="entry name" value="ACYL-MALONYL CONDENSING ENZYME-RELATED"/>
    <property type="match status" value="1"/>
</dbReference>
<feature type="domain" description="EamA" evidence="2">
    <location>
        <begin position="138"/>
        <end position="278"/>
    </location>
</feature>
<feature type="transmembrane region" description="Helical" evidence="1">
    <location>
        <begin position="136"/>
        <end position="162"/>
    </location>
</feature>
<dbReference type="Pfam" id="PF00892">
    <property type="entry name" value="EamA"/>
    <property type="match status" value="2"/>
</dbReference>
<dbReference type="GO" id="GO:0016020">
    <property type="term" value="C:membrane"/>
    <property type="evidence" value="ECO:0007669"/>
    <property type="project" value="InterPro"/>
</dbReference>
<feature type="transmembrane region" description="Helical" evidence="1">
    <location>
        <begin position="113"/>
        <end position="130"/>
    </location>
</feature>
<accession>A0A518HLB6</accession>
<feature type="transmembrane region" description="Helical" evidence="1">
    <location>
        <begin position="81"/>
        <end position="101"/>
    </location>
</feature>
<dbReference type="PANTHER" id="PTHR22911:SF79">
    <property type="entry name" value="MOBA-LIKE NTP TRANSFERASE DOMAIN-CONTAINING PROTEIN"/>
    <property type="match status" value="1"/>
</dbReference>
<gene>
    <name evidence="3" type="ORF">Enr13x_14870</name>
</gene>
<proteinExistence type="predicted"/>
<keyword evidence="1" id="KW-0472">Membrane</keyword>
<dbReference type="Proteomes" id="UP000319004">
    <property type="component" value="Chromosome"/>
</dbReference>